<accession>A0A1A5YPW1</accession>
<organism evidence="3 4">
    <name type="scientific">Paenibacillus oryzae</name>
    <dbReference type="NCBI Taxonomy" id="1844972"/>
    <lineage>
        <taxon>Bacteria</taxon>
        <taxon>Bacillati</taxon>
        <taxon>Bacillota</taxon>
        <taxon>Bacilli</taxon>
        <taxon>Bacillales</taxon>
        <taxon>Paenibacillaceae</taxon>
        <taxon>Paenibacillus</taxon>
    </lineage>
</organism>
<keyword evidence="2" id="KW-0812">Transmembrane</keyword>
<dbReference type="RefSeq" id="WP_068680563.1">
    <property type="nucleotide sequence ID" value="NZ_LYPA01000032.1"/>
</dbReference>
<evidence type="ECO:0000256" key="1">
    <source>
        <dbReference type="SAM" id="MobiDB-lite"/>
    </source>
</evidence>
<dbReference type="InterPro" id="IPR012505">
    <property type="entry name" value="YbbR"/>
</dbReference>
<dbReference type="Proteomes" id="UP000092024">
    <property type="component" value="Unassembled WGS sequence"/>
</dbReference>
<proteinExistence type="predicted"/>
<dbReference type="InterPro" id="IPR053154">
    <property type="entry name" value="c-di-AMP_regulator"/>
</dbReference>
<protein>
    <recommendedName>
        <fullName evidence="5">YbbR-like domain-containing protein YbbR</fullName>
    </recommendedName>
</protein>
<dbReference type="Gene3D" id="2.170.120.40">
    <property type="entry name" value="YbbR-like domain"/>
    <property type="match status" value="2"/>
</dbReference>
<dbReference type="Gene3D" id="2.170.120.30">
    <property type="match status" value="2"/>
</dbReference>
<evidence type="ECO:0008006" key="5">
    <source>
        <dbReference type="Google" id="ProtNLM"/>
    </source>
</evidence>
<feature type="compositionally biased region" description="Acidic residues" evidence="1">
    <location>
        <begin position="440"/>
        <end position="449"/>
    </location>
</feature>
<feature type="transmembrane region" description="Helical" evidence="2">
    <location>
        <begin position="9"/>
        <end position="28"/>
    </location>
</feature>
<comment type="caution">
    <text evidence="3">The sequence shown here is derived from an EMBL/GenBank/DDBJ whole genome shotgun (WGS) entry which is preliminary data.</text>
</comment>
<feature type="compositionally biased region" description="Gly residues" evidence="1">
    <location>
        <begin position="451"/>
        <end position="463"/>
    </location>
</feature>
<feature type="region of interest" description="Disordered" evidence="1">
    <location>
        <begin position="415"/>
        <end position="485"/>
    </location>
</feature>
<keyword evidence="2" id="KW-0472">Membrane</keyword>
<evidence type="ECO:0000256" key="2">
    <source>
        <dbReference type="SAM" id="Phobius"/>
    </source>
</evidence>
<dbReference type="PANTHER" id="PTHR37804">
    <property type="entry name" value="CDAA REGULATORY PROTEIN CDAR"/>
    <property type="match status" value="1"/>
</dbReference>
<sequence>MDKWLSHPTALKIISVILGVILFAIVHVDPVTSPQTATSNIDTKVIEAVTIVPTGLDTTKYVMTAMEPTVARLVVEGRISTLRTAANEQYIVNVDLEGVEPGIHELPLTSKLPRNIKEVELSPRKVNVRIEELVTKSFDVQVLTSGQPADGYVLGTPAVLSEGGSMVQVTLPKDDMTRVGLVAVTLDVTGADKTVVNKKAKVVVYDNDGVEIPEAAVSPGTVHAEAKVTLPFKAVPLQVRYSGVLDSELSLVSVKPNISEITVYAQQAQLDAISIYDGVVLDLSKVKGSGPIAVKTLPVDGISSVNPGEVTLDVVVERTATRTINNLPVAISGEGEGLKAELREPESGTMSLQLRGAEAVLKDVQASDISLLAKVDGLPPGIHTVPLELDLPPYVEPVIAEGQPLTVRIEILDDSAPVNGDGDDLEQGGAPTDTPVTGTPEEEPDENDGQDAGGSGNSGGSGNAAGNQNASIRTSRSLIASADGL</sequence>
<gene>
    <name evidence="3" type="ORF">A7K91_22590</name>
</gene>
<dbReference type="AlphaFoldDB" id="A0A1A5YPW1"/>
<keyword evidence="2" id="KW-1133">Transmembrane helix</keyword>
<dbReference type="Pfam" id="PF07949">
    <property type="entry name" value="YbbR"/>
    <property type="match status" value="1"/>
</dbReference>
<evidence type="ECO:0000313" key="4">
    <source>
        <dbReference type="Proteomes" id="UP000092024"/>
    </source>
</evidence>
<dbReference type="OrthoDB" id="1013291at2"/>
<dbReference type="PANTHER" id="PTHR37804:SF1">
    <property type="entry name" value="CDAA REGULATORY PROTEIN CDAR"/>
    <property type="match status" value="1"/>
</dbReference>
<dbReference type="EMBL" id="LYPA01000032">
    <property type="protein sequence ID" value="OBR67666.1"/>
    <property type="molecule type" value="Genomic_DNA"/>
</dbReference>
<evidence type="ECO:0000313" key="3">
    <source>
        <dbReference type="EMBL" id="OBR67666.1"/>
    </source>
</evidence>
<reference evidence="3 4" key="1">
    <citation type="submission" date="2016-05" db="EMBL/GenBank/DDBJ databases">
        <title>Paenibacillus oryzae. sp. nov., isolated from the rice root.</title>
        <authorList>
            <person name="Zhang J."/>
            <person name="Zhang X."/>
        </authorList>
    </citation>
    <scope>NUCLEOTIDE SEQUENCE [LARGE SCALE GENOMIC DNA]</scope>
    <source>
        <strain evidence="3 4">1DrF-4</strain>
    </source>
</reference>
<dbReference type="STRING" id="1844972.A7K91_22590"/>
<keyword evidence="4" id="KW-1185">Reference proteome</keyword>
<name>A0A1A5YPW1_9BACL</name>